<dbReference type="PANTHER" id="PTHR37842">
    <property type="match status" value="1"/>
</dbReference>
<sequence>MYIYAGLNNLRSSQARLSANAMGDRVEELFEKDFDFEQQYHTMLDGKWDHMMDQTHMGYVYFQQPMTNVMPQITKVQKRKQALPGVMRVSPEGTLAAW</sequence>
<reference evidence="1 2" key="1">
    <citation type="submission" date="2024-02" db="EMBL/GenBank/DDBJ databases">
        <title>A draft genome for the cacao thread blight pathogen Marasmius crinis-equi.</title>
        <authorList>
            <person name="Cohen S.P."/>
            <person name="Baruah I.K."/>
            <person name="Amoako-Attah I."/>
            <person name="Bukari Y."/>
            <person name="Meinhardt L.W."/>
            <person name="Bailey B.A."/>
        </authorList>
    </citation>
    <scope>NUCLEOTIDE SEQUENCE [LARGE SCALE GENOMIC DNA]</scope>
    <source>
        <strain evidence="1 2">GH-76</strain>
    </source>
</reference>
<comment type="caution">
    <text evidence="1">The sequence shown here is derived from an EMBL/GenBank/DDBJ whole genome shotgun (WGS) entry which is preliminary data.</text>
</comment>
<dbReference type="EMBL" id="JBAHYK010004890">
    <property type="protein sequence ID" value="KAL0562656.1"/>
    <property type="molecule type" value="Genomic_DNA"/>
</dbReference>
<dbReference type="Gene3D" id="1.20.58.2150">
    <property type="match status" value="1"/>
</dbReference>
<proteinExistence type="predicted"/>
<organism evidence="1 2">
    <name type="scientific">Marasmius crinis-equi</name>
    <dbReference type="NCBI Taxonomy" id="585013"/>
    <lineage>
        <taxon>Eukaryota</taxon>
        <taxon>Fungi</taxon>
        <taxon>Dikarya</taxon>
        <taxon>Basidiomycota</taxon>
        <taxon>Agaricomycotina</taxon>
        <taxon>Agaricomycetes</taxon>
        <taxon>Agaricomycetidae</taxon>
        <taxon>Agaricales</taxon>
        <taxon>Marasmiineae</taxon>
        <taxon>Marasmiaceae</taxon>
        <taxon>Marasmius</taxon>
    </lineage>
</organism>
<name>A0ABR3EIE7_9AGAR</name>
<accession>A0ABR3EIE7</accession>
<evidence type="ECO:0000313" key="1">
    <source>
        <dbReference type="EMBL" id="KAL0562656.1"/>
    </source>
</evidence>
<keyword evidence="2" id="KW-1185">Reference proteome</keyword>
<dbReference type="Proteomes" id="UP001465976">
    <property type="component" value="Unassembled WGS sequence"/>
</dbReference>
<dbReference type="PANTHER" id="PTHR37842:SF2">
    <property type="entry name" value="GYLCOSYL HYDROLASE 115 C-TERMINAL DOMAIN-CONTAINING PROTEIN"/>
    <property type="match status" value="1"/>
</dbReference>
<evidence type="ECO:0000313" key="2">
    <source>
        <dbReference type="Proteomes" id="UP001465976"/>
    </source>
</evidence>
<gene>
    <name evidence="1" type="ORF">V5O48_019428</name>
</gene>
<protein>
    <submittedName>
        <fullName evidence="1">Uncharacterized protein</fullName>
    </submittedName>
</protein>